<accession>Q2CBI1</accession>
<dbReference type="HOGENOM" id="CLU_050844_0_0_5"/>
<evidence type="ECO:0000313" key="1">
    <source>
        <dbReference type="EMBL" id="EAR50064.1"/>
    </source>
</evidence>
<comment type="caution">
    <text evidence="1">The sequence shown here is derived from an EMBL/GenBank/DDBJ whole genome shotgun (WGS) entry which is preliminary data.</text>
</comment>
<sequence>MRTARTPSGDGSLDDLRHDAGADGAAAFADGEAELLFHRDRRDQLDLERHVVARHHHLGALGQRHRPGHVRRAEVELRAVVGEERRVAATLVLGEDVGLGLELRVRLHRAGLAEHLAPLDAVTVDAAQQRTDVVARLAAIQQLAEHLDARAGRLPGVADADDLELVAHVDHATLDAAGDHGAAAGDREHVLDRHQERLVDGALGLRDVLVHGGHQLADLVLADLLVAAFHGGERRAGHDRQVVARELVLGQQFADFHLDQLEQLGIVDLVDLVEEHHHRRDADLAAEQDVLARLRHRAVGGVHHQDRAVHLGGAGDHVLDVVGVAGAVDVGVVTVVGLVLHVRRRDRDPAGLLLGRAVDLVVRLEVTEVLGDRRRQRRLAVVDVADRADVAVRLGPLELFLAHGRLLLCRVGGGAPALRLVGRAGFTPRRPVRRTWTGSLPRCSAARPRSGRTAW</sequence>
<keyword evidence="2" id="KW-1185">Reference proteome</keyword>
<dbReference type="eggNOG" id="ENOG502ZAVY">
    <property type="taxonomic scope" value="Bacteria"/>
</dbReference>
<dbReference type="AntiFam" id="ANF00225">
    <property type="entry name" value="Shadow ORF (opposite tuf)"/>
</dbReference>
<proteinExistence type="predicted"/>
<reference evidence="1 2" key="1">
    <citation type="journal article" date="2010" name="J. Bacteriol.">
        <title>Genome sequences of Oceanicola granulosus HTCC2516(T) and Oceanicola batsensis HTCC2597(TDelta).</title>
        <authorList>
            <person name="Thrash J.C."/>
            <person name="Cho J.C."/>
            <person name="Vergin K.L."/>
            <person name="Giovannoni S.J."/>
        </authorList>
    </citation>
    <scope>NUCLEOTIDE SEQUENCE [LARGE SCALE GENOMIC DNA]</scope>
    <source>
        <strain evidence="2">ATCC BAA-861 / DSM 15982 / KCTC 12143 / HTCC2516</strain>
    </source>
</reference>
<dbReference type="STRING" id="314256.OG2516_08496"/>
<dbReference type="Proteomes" id="UP000003635">
    <property type="component" value="Unassembled WGS sequence"/>
</dbReference>
<name>Q2CBI1_OCEGH</name>
<organism evidence="1 2">
    <name type="scientific">Oceanicola granulosus (strain ATCC BAA-861 / DSM 15982 / KCTC 12143 / HTCC2516)</name>
    <dbReference type="NCBI Taxonomy" id="314256"/>
    <lineage>
        <taxon>Bacteria</taxon>
        <taxon>Pseudomonadati</taxon>
        <taxon>Pseudomonadota</taxon>
        <taxon>Alphaproteobacteria</taxon>
        <taxon>Rhodobacterales</taxon>
        <taxon>Roseobacteraceae</taxon>
        <taxon>Oceanicola</taxon>
    </lineage>
</organism>
<gene>
    <name evidence="1" type="ORF">OG2516_08496</name>
</gene>
<dbReference type="EMBL" id="AAOT01000038">
    <property type="protein sequence ID" value="EAR50064.1"/>
    <property type="molecule type" value="Genomic_DNA"/>
</dbReference>
<dbReference type="AlphaFoldDB" id="Q2CBI1"/>
<dbReference type="AntiFam" id="ANF00072">
    <property type="entry name" value="Shadow ORF (opposite TypA)"/>
</dbReference>
<protein>
    <submittedName>
        <fullName evidence="1">ISxac3 transposase</fullName>
    </submittedName>
</protein>
<evidence type="ECO:0000313" key="2">
    <source>
        <dbReference type="Proteomes" id="UP000003635"/>
    </source>
</evidence>